<dbReference type="AlphaFoldDB" id="A0A6I3KKR4"/>
<dbReference type="RefSeq" id="WP_154739314.1">
    <property type="nucleotide sequence ID" value="NZ_WMBQ01000001.1"/>
</dbReference>
<dbReference type="EMBL" id="WMBQ01000001">
    <property type="protein sequence ID" value="MTD94958.1"/>
    <property type="molecule type" value="Genomic_DNA"/>
</dbReference>
<evidence type="ECO:0000313" key="2">
    <source>
        <dbReference type="Proteomes" id="UP000440694"/>
    </source>
</evidence>
<name>A0A6I3KKR4_9HYPH</name>
<proteinExistence type="predicted"/>
<keyword evidence="2" id="KW-1185">Reference proteome</keyword>
<gene>
    <name evidence="1" type="ORF">GIW81_11510</name>
</gene>
<reference evidence="1 2" key="1">
    <citation type="submission" date="2019-11" db="EMBL/GenBank/DDBJ databases">
        <title>Identification of a novel strain.</title>
        <authorList>
            <person name="Xu Q."/>
            <person name="Wang G."/>
        </authorList>
    </citation>
    <scope>NUCLEOTIDE SEQUENCE [LARGE SCALE GENOMIC DNA]</scope>
    <source>
        <strain evidence="2">xq</strain>
    </source>
</reference>
<dbReference type="Proteomes" id="UP000440694">
    <property type="component" value="Unassembled WGS sequence"/>
</dbReference>
<evidence type="ECO:0000313" key="1">
    <source>
        <dbReference type="EMBL" id="MTD94958.1"/>
    </source>
</evidence>
<organism evidence="1 2">
    <name type="scientific">Hyphomicrobium album</name>
    <dbReference type="NCBI Taxonomy" id="2665159"/>
    <lineage>
        <taxon>Bacteria</taxon>
        <taxon>Pseudomonadati</taxon>
        <taxon>Pseudomonadota</taxon>
        <taxon>Alphaproteobacteria</taxon>
        <taxon>Hyphomicrobiales</taxon>
        <taxon>Hyphomicrobiaceae</taxon>
        <taxon>Hyphomicrobium</taxon>
    </lineage>
</organism>
<protein>
    <submittedName>
        <fullName evidence="1">Uncharacterized protein</fullName>
    </submittedName>
</protein>
<accession>A0A6I3KKR4</accession>
<comment type="caution">
    <text evidence="1">The sequence shown here is derived from an EMBL/GenBank/DDBJ whole genome shotgun (WGS) entry which is preliminary data.</text>
</comment>
<sequence>MRSLAALLAANPALKPTTAIRSLGVENPSVIRRLRDKFHADQARLMADARRISQTNGRALARPGPFQPAARRPLAASVRTHIPAANDAAPEETVAAATAHTATQPPLPAIWCDLGLWAVATAIEQQAVLARHWLQLPAVENAMRGQLAVGAFIVAVMAPRKPPKPRTH</sequence>